<gene>
    <name evidence="2" type="ORF">A2822_01615</name>
</gene>
<dbReference type="Pfam" id="PF18895">
    <property type="entry name" value="T4SS_pilin"/>
    <property type="match status" value="1"/>
</dbReference>
<sequence>MSKKVFPIIFTSILLLLPIVVVAAGFEAGPRPASNLTADNQWLTGVITGIISFLWILFIAFAIIMFIVAGFQFLSAQGEPEGIKKAQKSILWGAIGIFLGIVAFLLPFVIRFWVFPV</sequence>
<accession>A0A1G2HW17</accession>
<evidence type="ECO:0000313" key="2">
    <source>
        <dbReference type="EMBL" id="OGZ66431.1"/>
    </source>
</evidence>
<feature type="transmembrane region" description="Helical" evidence="1">
    <location>
        <begin position="90"/>
        <end position="114"/>
    </location>
</feature>
<dbReference type="AlphaFoldDB" id="A0A1G2HW17"/>
<keyword evidence="1" id="KW-0812">Transmembrane</keyword>
<keyword evidence="1" id="KW-0472">Membrane</keyword>
<reference evidence="2 3" key="1">
    <citation type="journal article" date="2016" name="Nat. Commun.">
        <title>Thousands of microbial genomes shed light on interconnected biogeochemical processes in an aquifer system.</title>
        <authorList>
            <person name="Anantharaman K."/>
            <person name="Brown C.T."/>
            <person name="Hug L.A."/>
            <person name="Sharon I."/>
            <person name="Castelle C.J."/>
            <person name="Probst A.J."/>
            <person name="Thomas B.C."/>
            <person name="Singh A."/>
            <person name="Wilkins M.J."/>
            <person name="Karaoz U."/>
            <person name="Brodie E.L."/>
            <person name="Williams K.H."/>
            <person name="Hubbard S.S."/>
            <person name="Banfield J.F."/>
        </authorList>
    </citation>
    <scope>NUCLEOTIDE SEQUENCE [LARGE SCALE GENOMIC DNA]</scope>
</reference>
<dbReference type="Proteomes" id="UP000178774">
    <property type="component" value="Unassembled WGS sequence"/>
</dbReference>
<dbReference type="EMBL" id="MHOP01000005">
    <property type="protein sequence ID" value="OGZ66431.1"/>
    <property type="molecule type" value="Genomic_DNA"/>
</dbReference>
<protein>
    <submittedName>
        <fullName evidence="2">Uncharacterized protein</fullName>
    </submittedName>
</protein>
<evidence type="ECO:0000256" key="1">
    <source>
        <dbReference type="SAM" id="Phobius"/>
    </source>
</evidence>
<comment type="caution">
    <text evidence="2">The sequence shown here is derived from an EMBL/GenBank/DDBJ whole genome shotgun (WGS) entry which is preliminary data.</text>
</comment>
<evidence type="ECO:0000313" key="3">
    <source>
        <dbReference type="Proteomes" id="UP000178774"/>
    </source>
</evidence>
<feature type="transmembrane region" description="Helical" evidence="1">
    <location>
        <begin position="47"/>
        <end position="69"/>
    </location>
</feature>
<organism evidence="2 3">
    <name type="scientific">Candidatus Staskawiczbacteria bacterium RIFCSPHIGHO2_01_FULL_41_41</name>
    <dbReference type="NCBI Taxonomy" id="1802203"/>
    <lineage>
        <taxon>Bacteria</taxon>
        <taxon>Candidatus Staskawicziibacteriota</taxon>
    </lineage>
</organism>
<keyword evidence="1" id="KW-1133">Transmembrane helix</keyword>
<proteinExistence type="predicted"/>
<name>A0A1G2HW17_9BACT</name>
<dbReference type="InterPro" id="IPR043993">
    <property type="entry name" value="T4SS_pilin"/>
</dbReference>